<keyword evidence="1" id="KW-0812">Transmembrane</keyword>
<evidence type="ECO:0000313" key="2">
    <source>
        <dbReference type="EMBL" id="PPQ63902.1"/>
    </source>
</evidence>
<gene>
    <name evidence="2" type="ORF">CVT24_010369</name>
</gene>
<dbReference type="EMBL" id="NHTK01006105">
    <property type="protein sequence ID" value="PPQ63902.1"/>
    <property type="molecule type" value="Genomic_DNA"/>
</dbReference>
<organism evidence="2 3">
    <name type="scientific">Panaeolus cyanescens</name>
    <dbReference type="NCBI Taxonomy" id="181874"/>
    <lineage>
        <taxon>Eukaryota</taxon>
        <taxon>Fungi</taxon>
        <taxon>Dikarya</taxon>
        <taxon>Basidiomycota</taxon>
        <taxon>Agaricomycotina</taxon>
        <taxon>Agaricomycetes</taxon>
        <taxon>Agaricomycetidae</taxon>
        <taxon>Agaricales</taxon>
        <taxon>Agaricineae</taxon>
        <taxon>Galeropsidaceae</taxon>
        <taxon>Panaeolus</taxon>
    </lineage>
</organism>
<keyword evidence="1" id="KW-1133">Transmembrane helix</keyword>
<sequence>ALWYYPASKEADGPPKRFVFTFRSVVYALAFLFIFCFSEHTKIPPLHVYLEELTKMFPTAVAELGLVSYYLHKYGNTYEHYPSKEFKHVLGLLLCAVLISLIVSLTHFWLRVGLVAFTSFILAIFFATGAGVIQRTTPFKGTNCGHATERHWPDQWQPYAGECKNIVTMQGLGWGLGMLQLSCISQCSSDLSSTCFQSVQDRPLEDFTPFNSLGRPCSGLPAAFAALLSNRYCVLFS</sequence>
<name>A0A409VAI4_9AGAR</name>
<evidence type="ECO:0000256" key="1">
    <source>
        <dbReference type="SAM" id="Phobius"/>
    </source>
</evidence>
<comment type="caution">
    <text evidence="2">The sequence shown here is derived from an EMBL/GenBank/DDBJ whole genome shotgun (WGS) entry which is preliminary data.</text>
</comment>
<protein>
    <submittedName>
        <fullName evidence="2">Uncharacterized protein</fullName>
    </submittedName>
</protein>
<dbReference type="InParanoid" id="A0A409VAI4"/>
<feature type="transmembrane region" description="Helical" evidence="1">
    <location>
        <begin position="115"/>
        <end position="133"/>
    </location>
</feature>
<dbReference type="OrthoDB" id="2558918at2759"/>
<keyword evidence="1" id="KW-0472">Membrane</keyword>
<dbReference type="AlphaFoldDB" id="A0A409VAI4"/>
<feature type="transmembrane region" description="Helical" evidence="1">
    <location>
        <begin position="89"/>
        <end position="109"/>
    </location>
</feature>
<proteinExistence type="predicted"/>
<evidence type="ECO:0000313" key="3">
    <source>
        <dbReference type="Proteomes" id="UP000284842"/>
    </source>
</evidence>
<reference evidence="2 3" key="1">
    <citation type="journal article" date="2018" name="Evol. Lett.">
        <title>Horizontal gene cluster transfer increased hallucinogenic mushroom diversity.</title>
        <authorList>
            <person name="Reynolds H.T."/>
            <person name="Vijayakumar V."/>
            <person name="Gluck-Thaler E."/>
            <person name="Korotkin H.B."/>
            <person name="Matheny P.B."/>
            <person name="Slot J.C."/>
        </authorList>
    </citation>
    <scope>NUCLEOTIDE SEQUENCE [LARGE SCALE GENOMIC DNA]</scope>
    <source>
        <strain evidence="2 3">2629</strain>
    </source>
</reference>
<feature type="transmembrane region" description="Helical" evidence="1">
    <location>
        <begin position="20"/>
        <end position="37"/>
    </location>
</feature>
<accession>A0A409VAI4</accession>
<keyword evidence="3" id="KW-1185">Reference proteome</keyword>
<feature type="non-terminal residue" evidence="2">
    <location>
        <position position="1"/>
    </location>
</feature>
<dbReference type="Proteomes" id="UP000284842">
    <property type="component" value="Unassembled WGS sequence"/>
</dbReference>